<gene>
    <name evidence="1" type="ORF">DERYTH_LOCUS24252</name>
</gene>
<evidence type="ECO:0000313" key="1">
    <source>
        <dbReference type="EMBL" id="CAG8805271.1"/>
    </source>
</evidence>
<proteinExistence type="predicted"/>
<accession>A0A9N9PD21</accession>
<evidence type="ECO:0000313" key="2">
    <source>
        <dbReference type="Proteomes" id="UP000789405"/>
    </source>
</evidence>
<protein>
    <submittedName>
        <fullName evidence="1">23068_t:CDS:1</fullName>
    </submittedName>
</protein>
<name>A0A9N9PD21_9GLOM</name>
<organism evidence="1 2">
    <name type="scientific">Dentiscutata erythropus</name>
    <dbReference type="NCBI Taxonomy" id="1348616"/>
    <lineage>
        <taxon>Eukaryota</taxon>
        <taxon>Fungi</taxon>
        <taxon>Fungi incertae sedis</taxon>
        <taxon>Mucoromycota</taxon>
        <taxon>Glomeromycotina</taxon>
        <taxon>Glomeromycetes</taxon>
        <taxon>Diversisporales</taxon>
        <taxon>Gigasporaceae</taxon>
        <taxon>Dentiscutata</taxon>
    </lineage>
</organism>
<dbReference type="AlphaFoldDB" id="A0A9N9PD21"/>
<reference evidence="1" key="1">
    <citation type="submission" date="2021-06" db="EMBL/GenBank/DDBJ databases">
        <authorList>
            <person name="Kallberg Y."/>
            <person name="Tangrot J."/>
            <person name="Rosling A."/>
        </authorList>
    </citation>
    <scope>NUCLEOTIDE SEQUENCE</scope>
    <source>
        <strain evidence="1">MA453B</strain>
    </source>
</reference>
<dbReference type="Proteomes" id="UP000789405">
    <property type="component" value="Unassembled WGS sequence"/>
</dbReference>
<keyword evidence="2" id="KW-1185">Reference proteome</keyword>
<comment type="caution">
    <text evidence="1">The sequence shown here is derived from an EMBL/GenBank/DDBJ whole genome shotgun (WGS) entry which is preliminary data.</text>
</comment>
<dbReference type="OrthoDB" id="2380123at2759"/>
<sequence>KYYSGDFVVYRESTKRIGCILSIVQKDNSLKINIQHILIFEELPINLQSNSRRERSLDGEV</sequence>
<feature type="non-terminal residue" evidence="1">
    <location>
        <position position="1"/>
    </location>
</feature>
<dbReference type="EMBL" id="CAJVPY010039934">
    <property type="protein sequence ID" value="CAG8805271.1"/>
    <property type="molecule type" value="Genomic_DNA"/>
</dbReference>